<dbReference type="RefSeq" id="WP_030317695.1">
    <property type="nucleotide sequence ID" value="NZ_JBIBDZ010000011.1"/>
</dbReference>
<proteinExistence type="predicted"/>
<reference evidence="1 2" key="1">
    <citation type="submission" date="2024-10" db="EMBL/GenBank/DDBJ databases">
        <title>The Natural Products Discovery Center: Release of the First 8490 Sequenced Strains for Exploring Actinobacteria Biosynthetic Diversity.</title>
        <authorList>
            <person name="Kalkreuter E."/>
            <person name="Kautsar S.A."/>
            <person name="Yang D."/>
            <person name="Bader C.D."/>
            <person name="Teijaro C.N."/>
            <person name="Fluegel L."/>
            <person name="Davis C.M."/>
            <person name="Simpson J.R."/>
            <person name="Lauterbach L."/>
            <person name="Steele A.D."/>
            <person name="Gui C."/>
            <person name="Meng S."/>
            <person name="Li G."/>
            <person name="Viehrig K."/>
            <person name="Ye F."/>
            <person name="Su P."/>
            <person name="Kiefer A.F."/>
            <person name="Nichols A."/>
            <person name="Cepeda A.J."/>
            <person name="Yan W."/>
            <person name="Fan B."/>
            <person name="Jiang Y."/>
            <person name="Adhikari A."/>
            <person name="Zheng C.-J."/>
            <person name="Schuster L."/>
            <person name="Cowan T.M."/>
            <person name="Smanski M.J."/>
            <person name="Chevrette M.G."/>
            <person name="De Carvalho L.P.S."/>
            <person name="Shen B."/>
        </authorList>
    </citation>
    <scope>NUCLEOTIDE SEQUENCE [LARGE SCALE GENOMIC DNA]</scope>
    <source>
        <strain evidence="1 2">NPDC012605</strain>
    </source>
</reference>
<gene>
    <name evidence="1" type="ORF">ACFY8C_30415</name>
</gene>
<keyword evidence="2" id="KW-1185">Reference proteome</keyword>
<comment type="caution">
    <text evidence="1">The sequence shown here is derived from an EMBL/GenBank/DDBJ whole genome shotgun (WGS) entry which is preliminary data.</text>
</comment>
<sequence>MDTDVAREQPRHSASGAGPPIRRLFRDVVADRLPARRPPQAAMLFGTEVDPSWDDRSFLGDFYNEILHQDTCRPATAAGLVLLRALAVDDRVPARQRFESVDLLFRAATVAERYLAETWPATPQHADPESAARARSAVQALVPDLLARWSAECPAVHLALAGLAVVFPSDRTLPALTTRLQGFMHQHPQGTDLGDYVRFVLVLAAQDDDRILTVTEEFTDAHWTGTARGVPTRARALHLLGQMLTKVGAGLTAVNTRPHGTSLRFSCGLGSDRGAGA</sequence>
<organism evidence="1 2">
    <name type="scientific">Streptomyces flavochromogenes</name>
    <dbReference type="NCBI Taxonomy" id="68199"/>
    <lineage>
        <taxon>Bacteria</taxon>
        <taxon>Bacillati</taxon>
        <taxon>Actinomycetota</taxon>
        <taxon>Actinomycetes</taxon>
        <taxon>Kitasatosporales</taxon>
        <taxon>Streptomycetaceae</taxon>
        <taxon>Streptomyces</taxon>
    </lineage>
</organism>
<accession>A0ABW6XYN9</accession>
<name>A0ABW6XYN9_9ACTN</name>
<evidence type="ECO:0000313" key="1">
    <source>
        <dbReference type="EMBL" id="MFF5922613.1"/>
    </source>
</evidence>
<dbReference type="Proteomes" id="UP001602370">
    <property type="component" value="Unassembled WGS sequence"/>
</dbReference>
<dbReference type="EMBL" id="JBIBDZ010000011">
    <property type="protein sequence ID" value="MFF5922613.1"/>
    <property type="molecule type" value="Genomic_DNA"/>
</dbReference>
<evidence type="ECO:0000313" key="2">
    <source>
        <dbReference type="Proteomes" id="UP001602370"/>
    </source>
</evidence>
<protein>
    <submittedName>
        <fullName evidence="1">Uncharacterized protein</fullName>
    </submittedName>
</protein>